<dbReference type="CDD" id="cd00093">
    <property type="entry name" value="HTH_XRE"/>
    <property type="match status" value="1"/>
</dbReference>
<keyword evidence="1" id="KW-0238">DNA-binding</keyword>
<comment type="caution">
    <text evidence="3">The sequence shown here is derived from an EMBL/GenBank/DDBJ whole genome shotgun (WGS) entry which is preliminary data.</text>
</comment>
<keyword evidence="4" id="KW-1185">Reference proteome</keyword>
<dbReference type="AlphaFoldDB" id="A0A502FV35"/>
<evidence type="ECO:0000313" key="3">
    <source>
        <dbReference type="EMBL" id="TPG53249.1"/>
    </source>
</evidence>
<dbReference type="Pfam" id="PF01381">
    <property type="entry name" value="HTH_3"/>
    <property type="match status" value="1"/>
</dbReference>
<dbReference type="PROSITE" id="PS50943">
    <property type="entry name" value="HTH_CROC1"/>
    <property type="match status" value="1"/>
</dbReference>
<sequence length="147" mass="16226">MLSVPEQDSARTLLSVSERQSWHVRGMELSDLIRSERTKKGWTQRALAKALGLSAGAIAQWELGSTKPSPANLIDLCNLFGLSAASFFAPGAAYHGHIVQDPEEMTLVTHWRRLRPPERDLFLRMLKGAGTAVDGHDDGPKPARERN</sequence>
<protein>
    <submittedName>
        <fullName evidence="3">XRE family transcriptional regulator</fullName>
    </submittedName>
</protein>
<dbReference type="GO" id="GO:0003677">
    <property type="term" value="F:DNA binding"/>
    <property type="evidence" value="ECO:0007669"/>
    <property type="project" value="UniProtKB-KW"/>
</dbReference>
<dbReference type="PANTHER" id="PTHR46558:SF15">
    <property type="entry name" value="HELIX-TURN-HELIX DOMAIN PROTEIN"/>
    <property type="match status" value="1"/>
</dbReference>
<reference evidence="3 4" key="1">
    <citation type="journal article" date="2019" name="Environ. Microbiol.">
        <title>Species interactions and distinct microbial communities in high Arctic permafrost affected cryosols are associated with the CH4 and CO2 gas fluxes.</title>
        <authorList>
            <person name="Altshuler I."/>
            <person name="Hamel J."/>
            <person name="Turney S."/>
            <person name="Magnuson E."/>
            <person name="Levesque R."/>
            <person name="Greer C."/>
            <person name="Whyte L.G."/>
        </authorList>
    </citation>
    <scope>NUCLEOTIDE SEQUENCE [LARGE SCALE GENOMIC DNA]</scope>
    <source>
        <strain evidence="3 4">S9.3B</strain>
    </source>
</reference>
<dbReference type="SUPFAM" id="SSF47413">
    <property type="entry name" value="lambda repressor-like DNA-binding domains"/>
    <property type="match status" value="1"/>
</dbReference>
<dbReference type="InterPro" id="IPR010982">
    <property type="entry name" value="Lambda_DNA-bd_dom_sf"/>
</dbReference>
<dbReference type="InterPro" id="IPR001387">
    <property type="entry name" value="Cro/C1-type_HTH"/>
</dbReference>
<accession>A0A502FV35</accession>
<dbReference type="SMART" id="SM00530">
    <property type="entry name" value="HTH_XRE"/>
    <property type="match status" value="1"/>
</dbReference>
<proteinExistence type="predicted"/>
<gene>
    <name evidence="3" type="ORF">EAH89_17170</name>
</gene>
<dbReference type="Proteomes" id="UP000317078">
    <property type="component" value="Unassembled WGS sequence"/>
</dbReference>
<dbReference type="OrthoDB" id="7278583at2"/>
<organism evidence="3 4">
    <name type="scientific">Muricoccus nepalensis</name>
    <dbReference type="NCBI Taxonomy" id="1854500"/>
    <lineage>
        <taxon>Bacteria</taxon>
        <taxon>Pseudomonadati</taxon>
        <taxon>Pseudomonadota</taxon>
        <taxon>Alphaproteobacteria</taxon>
        <taxon>Acetobacterales</taxon>
        <taxon>Roseomonadaceae</taxon>
        <taxon>Muricoccus</taxon>
    </lineage>
</organism>
<evidence type="ECO:0000256" key="1">
    <source>
        <dbReference type="ARBA" id="ARBA00023125"/>
    </source>
</evidence>
<dbReference type="PANTHER" id="PTHR46558">
    <property type="entry name" value="TRACRIPTIONAL REGULATORY PROTEIN-RELATED-RELATED"/>
    <property type="match status" value="1"/>
</dbReference>
<dbReference type="Gene3D" id="1.10.260.40">
    <property type="entry name" value="lambda repressor-like DNA-binding domains"/>
    <property type="match status" value="1"/>
</dbReference>
<evidence type="ECO:0000259" key="2">
    <source>
        <dbReference type="PROSITE" id="PS50943"/>
    </source>
</evidence>
<evidence type="ECO:0000313" key="4">
    <source>
        <dbReference type="Proteomes" id="UP000317078"/>
    </source>
</evidence>
<feature type="domain" description="HTH cro/C1-type" evidence="2">
    <location>
        <begin position="33"/>
        <end position="87"/>
    </location>
</feature>
<name>A0A502FV35_9PROT</name>
<dbReference type="EMBL" id="RCZP01000018">
    <property type="protein sequence ID" value="TPG53249.1"/>
    <property type="molecule type" value="Genomic_DNA"/>
</dbReference>